<sequence>MGTATYRCGNGGMITIQNLGSSLRVLGPDGAAEEFAASPANQSSRYQEAATHDAIVIDGREALVMKRGSTPQTCRR</sequence>
<keyword evidence="2" id="KW-1185">Reference proteome</keyword>
<evidence type="ECO:0000313" key="2">
    <source>
        <dbReference type="Proteomes" id="UP001271249"/>
    </source>
</evidence>
<comment type="caution">
    <text evidence="1">The sequence shown here is derived from an EMBL/GenBank/DDBJ whole genome shotgun (WGS) entry which is preliminary data.</text>
</comment>
<reference evidence="1 2" key="1">
    <citation type="submission" date="2023-08" db="EMBL/GenBank/DDBJ databases">
        <title>Implementing the SeqCode for naming new Mesorhizobium species isolated from Vachellia karroo root nodules.</title>
        <authorList>
            <person name="Van Lill M."/>
        </authorList>
    </citation>
    <scope>NUCLEOTIDE SEQUENCE [LARGE SCALE GENOMIC DNA]</scope>
    <source>
        <strain evidence="1 2">VK22B</strain>
    </source>
</reference>
<dbReference type="Proteomes" id="UP001271249">
    <property type="component" value="Unassembled WGS sequence"/>
</dbReference>
<evidence type="ECO:0000313" key="1">
    <source>
        <dbReference type="EMBL" id="MDX8495718.1"/>
    </source>
</evidence>
<proteinExistence type="predicted"/>
<dbReference type="EMBL" id="JAVIJC010000043">
    <property type="protein sequence ID" value="MDX8495718.1"/>
    <property type="molecule type" value="Genomic_DNA"/>
</dbReference>
<evidence type="ECO:0008006" key="3">
    <source>
        <dbReference type="Google" id="ProtNLM"/>
    </source>
</evidence>
<organism evidence="1 2">
    <name type="scientific">Mesorhizobium captivum</name>
    <dbReference type="NCBI Taxonomy" id="3072319"/>
    <lineage>
        <taxon>Bacteria</taxon>
        <taxon>Pseudomonadati</taxon>
        <taxon>Pseudomonadota</taxon>
        <taxon>Alphaproteobacteria</taxon>
        <taxon>Hyphomicrobiales</taxon>
        <taxon>Phyllobacteriaceae</taxon>
        <taxon>Mesorhizobium</taxon>
    </lineage>
</organism>
<accession>A0ABU4Z8X1</accession>
<protein>
    <recommendedName>
        <fullName evidence="3">C-type lysozyme inhibitor domain-containing protein</fullName>
    </recommendedName>
</protein>
<dbReference type="RefSeq" id="WP_320229448.1">
    <property type="nucleotide sequence ID" value="NZ_JAVIJC010000043.1"/>
</dbReference>
<name>A0ABU4Z8X1_9HYPH</name>
<gene>
    <name evidence="1" type="ORF">RFN29_29605</name>
</gene>